<organism evidence="1 2">
    <name type="scientific">Ectobacillus ponti</name>
    <dbReference type="NCBI Taxonomy" id="2961894"/>
    <lineage>
        <taxon>Bacteria</taxon>
        <taxon>Bacillati</taxon>
        <taxon>Bacillota</taxon>
        <taxon>Bacilli</taxon>
        <taxon>Bacillales</taxon>
        <taxon>Bacillaceae</taxon>
        <taxon>Ectobacillus</taxon>
    </lineage>
</organism>
<dbReference type="Pfam" id="PF06014">
    <property type="entry name" value="YqgQ-like"/>
    <property type="match status" value="1"/>
</dbReference>
<dbReference type="AlphaFoldDB" id="A0AA41X1Z5"/>
<dbReference type="EMBL" id="JANCLT010000001">
    <property type="protein sequence ID" value="MCP8967127.1"/>
    <property type="molecule type" value="Genomic_DNA"/>
</dbReference>
<evidence type="ECO:0000313" key="2">
    <source>
        <dbReference type="Proteomes" id="UP001156102"/>
    </source>
</evidence>
<dbReference type="Gene3D" id="1.10.287.760">
    <property type="entry name" value="YqgQ-like"/>
    <property type="match status" value="1"/>
</dbReference>
<keyword evidence="2" id="KW-1185">Reference proteome</keyword>
<evidence type="ECO:0000313" key="1">
    <source>
        <dbReference type="EMBL" id="MCP8967127.1"/>
    </source>
</evidence>
<dbReference type="InterPro" id="IPR023164">
    <property type="entry name" value="YqgQ-like_sf"/>
</dbReference>
<sequence length="67" mass="8162">MTSIYDVQQLLKRYGTIIYTGDRLADLQLMEEELRELHQSQLVEQKDYEMALFILRQEIQRQMEKIK</sequence>
<reference evidence="1" key="1">
    <citation type="submission" date="2022-07" db="EMBL/GenBank/DDBJ databases">
        <authorList>
            <person name="Li W.-J."/>
            <person name="Deng Q.-Q."/>
        </authorList>
    </citation>
    <scope>NUCLEOTIDE SEQUENCE</scope>
    <source>
        <strain evidence="1">SYSU M60031</strain>
    </source>
</reference>
<accession>A0AA41X1Z5</accession>
<gene>
    <name evidence="1" type="ORF">NK662_01070</name>
</gene>
<protein>
    <submittedName>
        <fullName evidence="1">YqgQ family protein</fullName>
    </submittedName>
</protein>
<comment type="caution">
    <text evidence="1">The sequence shown here is derived from an EMBL/GenBank/DDBJ whole genome shotgun (WGS) entry which is preliminary data.</text>
</comment>
<name>A0AA41X1Z5_9BACI</name>
<dbReference type="Proteomes" id="UP001156102">
    <property type="component" value="Unassembled WGS sequence"/>
</dbReference>
<dbReference type="SUPFAM" id="SSF158379">
    <property type="entry name" value="YqgQ-like"/>
    <property type="match status" value="1"/>
</dbReference>
<dbReference type="RefSeq" id="WP_254756483.1">
    <property type="nucleotide sequence ID" value="NZ_JANCLT010000001.1"/>
</dbReference>
<dbReference type="InterPro" id="IPR009256">
    <property type="entry name" value="YqgQ-like"/>
</dbReference>
<proteinExistence type="predicted"/>